<keyword evidence="1" id="KW-1133">Transmembrane helix</keyword>
<dbReference type="EMBL" id="JACIDR010000001">
    <property type="protein sequence ID" value="MBB3971677.1"/>
    <property type="molecule type" value="Genomic_DNA"/>
</dbReference>
<keyword evidence="3" id="KW-1185">Reference proteome</keyword>
<name>A0A7W6CWS1_9HYPH</name>
<evidence type="ECO:0000313" key="3">
    <source>
        <dbReference type="Proteomes" id="UP000528964"/>
    </source>
</evidence>
<evidence type="ECO:0000256" key="1">
    <source>
        <dbReference type="SAM" id="Phobius"/>
    </source>
</evidence>
<protein>
    <submittedName>
        <fullName evidence="2">Uncharacterized protein</fullName>
    </submittedName>
</protein>
<dbReference type="Proteomes" id="UP000528964">
    <property type="component" value="Unassembled WGS sequence"/>
</dbReference>
<gene>
    <name evidence="2" type="ORF">GGR24_000310</name>
</gene>
<organism evidence="2 3">
    <name type="scientific">Hansschlegelia beijingensis</name>
    <dbReference type="NCBI Taxonomy" id="1133344"/>
    <lineage>
        <taxon>Bacteria</taxon>
        <taxon>Pseudomonadati</taxon>
        <taxon>Pseudomonadota</taxon>
        <taxon>Alphaproteobacteria</taxon>
        <taxon>Hyphomicrobiales</taxon>
        <taxon>Methylopilaceae</taxon>
        <taxon>Hansschlegelia</taxon>
    </lineage>
</organism>
<dbReference type="AlphaFoldDB" id="A0A7W6CWS1"/>
<keyword evidence="1" id="KW-0472">Membrane</keyword>
<reference evidence="2 3" key="1">
    <citation type="submission" date="2020-08" db="EMBL/GenBank/DDBJ databases">
        <title>Genomic Encyclopedia of Type Strains, Phase IV (KMG-IV): sequencing the most valuable type-strain genomes for metagenomic binning, comparative biology and taxonomic classification.</title>
        <authorList>
            <person name="Goeker M."/>
        </authorList>
    </citation>
    <scope>NUCLEOTIDE SEQUENCE [LARGE SCALE GENOMIC DNA]</scope>
    <source>
        <strain evidence="2 3">DSM 25481</strain>
    </source>
</reference>
<sequence length="64" mass="6407">MSVLGVLLSREAIIAVAICGALLCVVGSLRAGRTAPAGVLVKTGYALTGVSMLLMIVAGFMSGR</sequence>
<accession>A0A7W6CWS1</accession>
<feature type="transmembrane region" description="Helical" evidence="1">
    <location>
        <begin position="44"/>
        <end position="63"/>
    </location>
</feature>
<dbReference type="RefSeq" id="WP_183393533.1">
    <property type="nucleotide sequence ID" value="NZ_JACIDR010000001.1"/>
</dbReference>
<feature type="transmembrane region" description="Helical" evidence="1">
    <location>
        <begin position="12"/>
        <end position="32"/>
    </location>
</feature>
<proteinExistence type="predicted"/>
<keyword evidence="1" id="KW-0812">Transmembrane</keyword>
<comment type="caution">
    <text evidence="2">The sequence shown here is derived from an EMBL/GenBank/DDBJ whole genome shotgun (WGS) entry which is preliminary data.</text>
</comment>
<evidence type="ECO:0000313" key="2">
    <source>
        <dbReference type="EMBL" id="MBB3971677.1"/>
    </source>
</evidence>